<dbReference type="EMBL" id="MTKT01005739">
    <property type="protein sequence ID" value="OWM65076.1"/>
    <property type="molecule type" value="Genomic_DNA"/>
</dbReference>
<dbReference type="Proteomes" id="UP000197138">
    <property type="component" value="Unassembled WGS sequence"/>
</dbReference>
<sequence length="143" mass="16066">MTSWLRQFHRKHWIGVSAQFGTVSRHARSFPLRSISSSISWSILRLRSTSRAPPSLGQHLSDVLNVFALCFAVGMVFNGVLKVALAVSPSFPSSVMCVWWRFPLPFGDFAATLSLSSGSHVGVRWCRHWRSHRLTTIGLDQEL</sequence>
<proteinExistence type="predicted"/>
<comment type="caution">
    <text evidence="1">The sequence shown here is derived from an EMBL/GenBank/DDBJ whole genome shotgun (WGS) entry which is preliminary data.</text>
</comment>
<dbReference type="AlphaFoldDB" id="A0A218VXD3"/>
<organism evidence="1 2">
    <name type="scientific">Punica granatum</name>
    <name type="common">Pomegranate</name>
    <dbReference type="NCBI Taxonomy" id="22663"/>
    <lineage>
        <taxon>Eukaryota</taxon>
        <taxon>Viridiplantae</taxon>
        <taxon>Streptophyta</taxon>
        <taxon>Embryophyta</taxon>
        <taxon>Tracheophyta</taxon>
        <taxon>Spermatophyta</taxon>
        <taxon>Magnoliopsida</taxon>
        <taxon>eudicotyledons</taxon>
        <taxon>Gunneridae</taxon>
        <taxon>Pentapetalae</taxon>
        <taxon>rosids</taxon>
        <taxon>malvids</taxon>
        <taxon>Myrtales</taxon>
        <taxon>Lythraceae</taxon>
        <taxon>Punica</taxon>
    </lineage>
</organism>
<evidence type="ECO:0000313" key="2">
    <source>
        <dbReference type="Proteomes" id="UP000197138"/>
    </source>
</evidence>
<accession>A0A218VXD3</accession>
<evidence type="ECO:0000313" key="1">
    <source>
        <dbReference type="EMBL" id="OWM65076.1"/>
    </source>
</evidence>
<name>A0A218VXD3_PUNGR</name>
<gene>
    <name evidence="1" type="ORF">CDL15_Pgr028794</name>
</gene>
<reference evidence="2" key="1">
    <citation type="journal article" date="2017" name="Plant J.">
        <title>The pomegranate (Punica granatum L.) genome and the genomics of punicalagin biosynthesis.</title>
        <authorList>
            <person name="Qin G."/>
            <person name="Xu C."/>
            <person name="Ming R."/>
            <person name="Tang H."/>
            <person name="Guyot R."/>
            <person name="Kramer E.M."/>
            <person name="Hu Y."/>
            <person name="Yi X."/>
            <person name="Qi Y."/>
            <person name="Xu X."/>
            <person name="Gao Z."/>
            <person name="Pan H."/>
            <person name="Jian J."/>
            <person name="Tian Y."/>
            <person name="Yue Z."/>
            <person name="Xu Y."/>
        </authorList>
    </citation>
    <scope>NUCLEOTIDE SEQUENCE [LARGE SCALE GENOMIC DNA]</scope>
    <source>
        <strain evidence="2">cv. Dabenzi</strain>
    </source>
</reference>
<protein>
    <submittedName>
        <fullName evidence="1">Uncharacterized protein</fullName>
    </submittedName>
</protein>